<feature type="compositionally biased region" description="Basic residues" evidence="1">
    <location>
        <begin position="122"/>
        <end position="132"/>
    </location>
</feature>
<feature type="region of interest" description="Disordered" evidence="1">
    <location>
        <begin position="95"/>
        <end position="306"/>
    </location>
</feature>
<proteinExistence type="predicted"/>
<feature type="compositionally biased region" description="Pro residues" evidence="1">
    <location>
        <begin position="256"/>
        <end position="266"/>
    </location>
</feature>
<dbReference type="PANTHER" id="PTHR15197">
    <property type="entry name" value="COILIN P80"/>
    <property type="match status" value="1"/>
</dbReference>
<feature type="compositionally biased region" description="Basic and acidic residues" evidence="1">
    <location>
        <begin position="349"/>
        <end position="362"/>
    </location>
</feature>
<dbReference type="GO" id="GO:0030620">
    <property type="term" value="F:U2 snRNA binding"/>
    <property type="evidence" value="ECO:0007669"/>
    <property type="project" value="TreeGrafter"/>
</dbReference>
<feature type="compositionally biased region" description="Low complexity" evidence="1">
    <location>
        <begin position="191"/>
        <end position="217"/>
    </location>
</feature>
<feature type="compositionally biased region" description="Basic residues" evidence="1">
    <location>
        <begin position="95"/>
        <end position="105"/>
    </location>
</feature>
<evidence type="ECO:0000313" key="5">
    <source>
        <dbReference type="Proteomes" id="UP000472271"/>
    </source>
</evidence>
<dbReference type="Pfam" id="PF15862">
    <property type="entry name" value="Coilin_N"/>
    <property type="match status" value="1"/>
</dbReference>
<dbReference type="FunCoup" id="A0A672YWQ7">
    <property type="interactions" value="651"/>
</dbReference>
<protein>
    <submittedName>
        <fullName evidence="4">Coilin p80</fullName>
    </submittedName>
</protein>
<feature type="compositionally biased region" description="Low complexity" evidence="1">
    <location>
        <begin position="288"/>
        <end position="298"/>
    </location>
</feature>
<dbReference type="Ensembl" id="ENSSORT00005009472.1">
    <property type="protein sequence ID" value="ENSSORP00005009166.1"/>
    <property type="gene ID" value="ENSSORG00005005032.1"/>
</dbReference>
<feature type="region of interest" description="Disordered" evidence="1">
    <location>
        <begin position="349"/>
        <end position="369"/>
    </location>
</feature>
<name>A0A672YWQ7_9TELE</name>
<dbReference type="PRINTS" id="PR01217">
    <property type="entry name" value="PRICHEXTENSN"/>
</dbReference>
<dbReference type="PANTHER" id="PTHR15197:SF0">
    <property type="entry name" value="COILIN"/>
    <property type="match status" value="1"/>
</dbReference>
<dbReference type="Pfam" id="PF23086">
    <property type="entry name" value="Tudor_Coilin"/>
    <property type="match status" value="1"/>
</dbReference>
<evidence type="ECO:0000259" key="3">
    <source>
        <dbReference type="Pfam" id="PF23086"/>
    </source>
</evidence>
<reference evidence="4" key="2">
    <citation type="submission" date="2025-08" db="UniProtKB">
        <authorList>
            <consortium name="Ensembl"/>
        </authorList>
    </citation>
    <scope>IDENTIFICATION</scope>
</reference>
<reference evidence="4" key="1">
    <citation type="submission" date="2019-06" db="EMBL/GenBank/DDBJ databases">
        <authorList>
            <consortium name="Wellcome Sanger Institute Data Sharing"/>
        </authorList>
    </citation>
    <scope>NUCLEOTIDE SEQUENCE [LARGE SCALE GENOMIC DNA]</scope>
</reference>
<feature type="compositionally biased region" description="Low complexity" evidence="1">
    <location>
        <begin position="138"/>
        <end position="152"/>
    </location>
</feature>
<evidence type="ECO:0000313" key="4">
    <source>
        <dbReference type="Ensembl" id="ENSSORP00005009166.1"/>
    </source>
</evidence>
<dbReference type="GO" id="GO:0015030">
    <property type="term" value="C:Cajal body"/>
    <property type="evidence" value="ECO:0007669"/>
    <property type="project" value="TreeGrafter"/>
</dbReference>
<dbReference type="InterPro" id="IPR024822">
    <property type="entry name" value="Coilin"/>
</dbReference>
<feature type="domain" description="Coilin N-terminal" evidence="2">
    <location>
        <begin position="9"/>
        <end position="137"/>
    </location>
</feature>
<keyword evidence="5" id="KW-1185">Reference proteome</keyword>
<dbReference type="InterPro" id="IPR031722">
    <property type="entry name" value="Coilin_N"/>
</dbReference>
<sequence>MAAHSNNFIRVRLHFDYAPPAAVCSRMCWLLVDLNMCRVVSDLESLIRQKFELSRRSILCLFVEDCYLPHTESIYVVRDNDCVRKTEVENGFELKKKKRKKHKESPKKDGEQQALSEEEEKKKKKHKEKKKKKEPEETASAAPSAPALTAKKTPVEERSKSIKKPPVTQLRKQNVSSSESSSSSEEDVPPKKTLTLKPPTKTPAAPSKPPLTAKKTPVNVAEQSKSIKKPPVTQLRKQNVSSSESSSSSEEDVPPKKTPTPKPPAKTPDVSKKPPNSNPTAKKAPPLSSSSSDSDSSSNEAVSNKKTPINTPIRLLCLQTQTVRRKSTWSSAVLYSSWVVVVQVGCHRGKAEGGEKPGRGGVEEGPSEGVALSSATVETMVSHSAVILRPTYRWSFRWVSASAPSQPWSSHIIFITCVSFSMPLLAAPPQVGQNIAFMLLELTENYTPEVSEYKEAKIVSFDPTTKQIELELLTPVEPGKFDLVYQNPDGSERVEYAVARSSRVSHMNLLILVLSTC</sequence>
<feature type="domain" description="Coilin tudor" evidence="3">
    <location>
        <begin position="421"/>
        <end position="474"/>
    </location>
</feature>
<evidence type="ECO:0000256" key="1">
    <source>
        <dbReference type="SAM" id="MobiDB-lite"/>
    </source>
</evidence>
<dbReference type="GO" id="GO:0000387">
    <property type="term" value="P:spliceosomal snRNP assembly"/>
    <property type="evidence" value="ECO:0007669"/>
    <property type="project" value="TreeGrafter"/>
</dbReference>
<evidence type="ECO:0000259" key="2">
    <source>
        <dbReference type="Pfam" id="PF15862"/>
    </source>
</evidence>
<gene>
    <name evidence="4" type="primary">coil</name>
</gene>
<dbReference type="AlphaFoldDB" id="A0A672YWQ7"/>
<dbReference type="InterPro" id="IPR056398">
    <property type="entry name" value="Tudor_Coilin"/>
</dbReference>
<dbReference type="InParanoid" id="A0A672YWQ7"/>
<accession>A0A672YWQ7</accession>
<organism evidence="4 5">
    <name type="scientific">Sphaeramia orbicularis</name>
    <name type="common">orbiculate cardinalfish</name>
    <dbReference type="NCBI Taxonomy" id="375764"/>
    <lineage>
        <taxon>Eukaryota</taxon>
        <taxon>Metazoa</taxon>
        <taxon>Chordata</taxon>
        <taxon>Craniata</taxon>
        <taxon>Vertebrata</taxon>
        <taxon>Euteleostomi</taxon>
        <taxon>Actinopterygii</taxon>
        <taxon>Neopterygii</taxon>
        <taxon>Teleostei</taxon>
        <taxon>Neoteleostei</taxon>
        <taxon>Acanthomorphata</taxon>
        <taxon>Gobiaria</taxon>
        <taxon>Kurtiformes</taxon>
        <taxon>Apogonoidei</taxon>
        <taxon>Apogonidae</taxon>
        <taxon>Apogoninae</taxon>
        <taxon>Sphaeramia</taxon>
    </lineage>
</organism>
<reference evidence="4" key="3">
    <citation type="submission" date="2025-09" db="UniProtKB">
        <authorList>
            <consortium name="Ensembl"/>
        </authorList>
    </citation>
    <scope>IDENTIFICATION</scope>
</reference>
<dbReference type="GO" id="GO:0030619">
    <property type="term" value="F:U1 snRNA binding"/>
    <property type="evidence" value="ECO:0007669"/>
    <property type="project" value="TreeGrafter"/>
</dbReference>
<dbReference type="Proteomes" id="UP000472271">
    <property type="component" value="Chromosome 8"/>
</dbReference>